<dbReference type="Proteomes" id="UP001367508">
    <property type="component" value="Unassembled WGS sequence"/>
</dbReference>
<keyword evidence="2" id="KW-1185">Reference proteome</keyword>
<organism evidence="1 2">
    <name type="scientific">Canavalia gladiata</name>
    <name type="common">Sword bean</name>
    <name type="synonym">Dolichos gladiatus</name>
    <dbReference type="NCBI Taxonomy" id="3824"/>
    <lineage>
        <taxon>Eukaryota</taxon>
        <taxon>Viridiplantae</taxon>
        <taxon>Streptophyta</taxon>
        <taxon>Embryophyta</taxon>
        <taxon>Tracheophyta</taxon>
        <taxon>Spermatophyta</taxon>
        <taxon>Magnoliopsida</taxon>
        <taxon>eudicotyledons</taxon>
        <taxon>Gunneridae</taxon>
        <taxon>Pentapetalae</taxon>
        <taxon>rosids</taxon>
        <taxon>fabids</taxon>
        <taxon>Fabales</taxon>
        <taxon>Fabaceae</taxon>
        <taxon>Papilionoideae</taxon>
        <taxon>50 kb inversion clade</taxon>
        <taxon>NPAAA clade</taxon>
        <taxon>indigoferoid/millettioid clade</taxon>
        <taxon>Phaseoleae</taxon>
        <taxon>Canavalia</taxon>
    </lineage>
</organism>
<gene>
    <name evidence="1" type="ORF">VNO77_15411</name>
</gene>
<sequence length="115" mass="12199">MAPATGGITDNLIGGRLLEFSCFSNSRDSIIEAAWDAFIAKCGKKHQISGLQSTQMGDLLPIALERLASATGSLAGASEAYMHNLVIEHGLVSHSSDFLVAIQHGERSLLRVSCD</sequence>
<proteinExistence type="predicted"/>
<reference evidence="1 2" key="1">
    <citation type="submission" date="2024-01" db="EMBL/GenBank/DDBJ databases">
        <title>The genomes of 5 underutilized Papilionoideae crops provide insights into root nodulation and disease resistanc.</title>
        <authorList>
            <person name="Jiang F."/>
        </authorList>
    </citation>
    <scope>NUCLEOTIDE SEQUENCE [LARGE SCALE GENOMIC DNA]</scope>
    <source>
        <strain evidence="1">LVBAO_FW01</strain>
        <tissue evidence="1">Leaves</tissue>
    </source>
</reference>
<dbReference type="EMBL" id="JAYMYQ010000003">
    <property type="protein sequence ID" value="KAK7345042.1"/>
    <property type="molecule type" value="Genomic_DNA"/>
</dbReference>
<name>A0AAN9LZI9_CANGL</name>
<evidence type="ECO:0000313" key="2">
    <source>
        <dbReference type="Proteomes" id="UP001367508"/>
    </source>
</evidence>
<dbReference type="AlphaFoldDB" id="A0AAN9LZI9"/>
<comment type="caution">
    <text evidence="1">The sequence shown here is derived from an EMBL/GenBank/DDBJ whole genome shotgun (WGS) entry which is preliminary data.</text>
</comment>
<evidence type="ECO:0000313" key="1">
    <source>
        <dbReference type="EMBL" id="KAK7345042.1"/>
    </source>
</evidence>
<accession>A0AAN9LZI9</accession>
<protein>
    <submittedName>
        <fullName evidence="1">Uncharacterized protein</fullName>
    </submittedName>
</protein>